<sequence length="92" mass="10496">MRIILRIIPLGICIVKNIDKLRIISVFLSVFTRGNPLHLPEIKIYNEIPGVEIYQTKKAYLESEVPLYFHGDAEIISSTPIHLEVIPKTLKA</sequence>
<dbReference type="EMBL" id="DRTT01000175">
    <property type="protein sequence ID" value="HHF99105.1"/>
    <property type="molecule type" value="Genomic_DNA"/>
</dbReference>
<dbReference type="InterPro" id="IPR016064">
    <property type="entry name" value="NAD/diacylglycerol_kinase_sf"/>
</dbReference>
<dbReference type="Gene3D" id="2.60.200.40">
    <property type="match status" value="1"/>
</dbReference>
<gene>
    <name evidence="1" type="ORF">ENL39_06460</name>
</gene>
<dbReference type="AlphaFoldDB" id="A0A7V5M010"/>
<evidence type="ECO:0000313" key="1">
    <source>
        <dbReference type="EMBL" id="HHF99105.1"/>
    </source>
</evidence>
<organism evidence="1">
    <name type="scientific">Aerophobetes bacterium</name>
    <dbReference type="NCBI Taxonomy" id="2030807"/>
    <lineage>
        <taxon>Bacteria</taxon>
        <taxon>Candidatus Aerophobota</taxon>
    </lineage>
</organism>
<proteinExistence type="predicted"/>
<name>A0A7V5M010_UNCAE</name>
<reference evidence="1" key="1">
    <citation type="journal article" date="2020" name="mSystems">
        <title>Genome- and Community-Level Interaction Insights into Carbon Utilization and Element Cycling Functions of Hydrothermarchaeota in Hydrothermal Sediment.</title>
        <authorList>
            <person name="Zhou Z."/>
            <person name="Liu Y."/>
            <person name="Xu W."/>
            <person name="Pan J."/>
            <person name="Luo Z.H."/>
            <person name="Li M."/>
        </authorList>
    </citation>
    <scope>NUCLEOTIDE SEQUENCE [LARGE SCALE GENOMIC DNA]</scope>
    <source>
        <strain evidence="1">HyVt-92</strain>
    </source>
</reference>
<dbReference type="Proteomes" id="UP000886070">
    <property type="component" value="Unassembled WGS sequence"/>
</dbReference>
<accession>A0A7V5M010</accession>
<comment type="caution">
    <text evidence="1">The sequence shown here is derived from an EMBL/GenBank/DDBJ whole genome shotgun (WGS) entry which is preliminary data.</text>
</comment>
<protein>
    <submittedName>
        <fullName evidence="1">Uncharacterized protein</fullName>
    </submittedName>
</protein>
<dbReference type="SUPFAM" id="SSF111331">
    <property type="entry name" value="NAD kinase/diacylglycerol kinase-like"/>
    <property type="match status" value="1"/>
</dbReference>